<evidence type="ECO:0000313" key="2">
    <source>
        <dbReference type="Proteomes" id="UP001194696"/>
    </source>
</evidence>
<accession>A0ABQ7KBD9</accession>
<keyword evidence="2" id="KW-1185">Reference proteome</keyword>
<dbReference type="EMBL" id="JAAAIM010000102">
    <property type="protein sequence ID" value="KAG0294894.1"/>
    <property type="molecule type" value="Genomic_DNA"/>
</dbReference>
<dbReference type="Proteomes" id="UP001194696">
    <property type="component" value="Unassembled WGS sequence"/>
</dbReference>
<gene>
    <name evidence="1" type="ORF">BGZ96_000218</name>
</gene>
<organism evidence="1 2">
    <name type="scientific">Linnemannia gamsii</name>
    <dbReference type="NCBI Taxonomy" id="64522"/>
    <lineage>
        <taxon>Eukaryota</taxon>
        <taxon>Fungi</taxon>
        <taxon>Fungi incertae sedis</taxon>
        <taxon>Mucoromycota</taxon>
        <taxon>Mortierellomycotina</taxon>
        <taxon>Mortierellomycetes</taxon>
        <taxon>Mortierellales</taxon>
        <taxon>Mortierellaceae</taxon>
        <taxon>Linnemannia</taxon>
    </lineage>
</organism>
<sequence length="101" mass="11176">MTCEEITGPDSCPGVPSWQGILPANRRSAALYGHNLIFFMAAEEDPQHIDYHMAILALGESGKGYDYKNENLGAQTAGWTQLLWKATIEVGCAVYSRNRTR</sequence>
<dbReference type="Gene3D" id="3.40.33.10">
    <property type="entry name" value="CAP"/>
    <property type="match status" value="1"/>
</dbReference>
<dbReference type="SUPFAM" id="SSF55797">
    <property type="entry name" value="PR-1-like"/>
    <property type="match status" value="1"/>
</dbReference>
<proteinExistence type="predicted"/>
<evidence type="ECO:0000313" key="1">
    <source>
        <dbReference type="EMBL" id="KAG0294894.1"/>
    </source>
</evidence>
<dbReference type="InterPro" id="IPR035940">
    <property type="entry name" value="CAP_sf"/>
</dbReference>
<reference evidence="1 2" key="1">
    <citation type="journal article" date="2020" name="Fungal Divers.">
        <title>Resolving the Mortierellaceae phylogeny through synthesis of multi-gene phylogenetics and phylogenomics.</title>
        <authorList>
            <person name="Vandepol N."/>
            <person name="Liber J."/>
            <person name="Desiro A."/>
            <person name="Na H."/>
            <person name="Kennedy M."/>
            <person name="Barry K."/>
            <person name="Grigoriev I.V."/>
            <person name="Miller A.N."/>
            <person name="O'Donnell K."/>
            <person name="Stajich J.E."/>
            <person name="Bonito G."/>
        </authorList>
    </citation>
    <scope>NUCLEOTIDE SEQUENCE [LARGE SCALE GENOMIC DNA]</scope>
    <source>
        <strain evidence="1 2">AD045</strain>
    </source>
</reference>
<comment type="caution">
    <text evidence="1">The sequence shown here is derived from an EMBL/GenBank/DDBJ whole genome shotgun (WGS) entry which is preliminary data.</text>
</comment>
<name>A0ABQ7KBD9_9FUNG</name>
<protein>
    <submittedName>
        <fullName evidence="1">Uncharacterized protein</fullName>
    </submittedName>
</protein>